<proteinExistence type="predicted"/>
<dbReference type="InterPro" id="IPR046181">
    <property type="entry name" value="DUF6209"/>
</dbReference>
<reference evidence="1" key="1">
    <citation type="submission" date="2011-09" db="EMBL/GenBank/DDBJ databases">
        <title>The permanent draft genome of Mucilaginibacter paludis DSM 18603.</title>
        <authorList>
            <consortium name="US DOE Joint Genome Institute (JGI-PGF)"/>
            <person name="Lucas S."/>
            <person name="Han J."/>
            <person name="Lapidus A."/>
            <person name="Bruce D."/>
            <person name="Goodwin L."/>
            <person name="Pitluck S."/>
            <person name="Peters L."/>
            <person name="Kyrpides N."/>
            <person name="Mavromatis K."/>
            <person name="Ivanova N."/>
            <person name="Mikhailova N."/>
            <person name="Held B."/>
            <person name="Detter J.C."/>
            <person name="Tapia R."/>
            <person name="Han C."/>
            <person name="Land M."/>
            <person name="Hauser L."/>
            <person name="Markowitz V."/>
            <person name="Cheng J.-F."/>
            <person name="Hugenholtz P."/>
            <person name="Woyke T."/>
            <person name="Wu D."/>
            <person name="Tindall B."/>
            <person name="Brambilla E."/>
            <person name="Klenk H.-P."/>
            <person name="Eisen J.A."/>
        </authorList>
    </citation>
    <scope>NUCLEOTIDE SEQUENCE [LARGE SCALE GENOMIC DNA]</scope>
    <source>
        <strain evidence="1">DSM 18603</strain>
    </source>
</reference>
<dbReference type="Proteomes" id="UP000002774">
    <property type="component" value="Chromosome"/>
</dbReference>
<protein>
    <submittedName>
        <fullName evidence="1">Uncharacterized protein</fullName>
    </submittedName>
</protein>
<dbReference type="HOGENOM" id="CLU_1183969_0_0_10"/>
<dbReference type="RefSeq" id="WP_008504859.1">
    <property type="nucleotide sequence ID" value="NZ_CM001403.1"/>
</dbReference>
<dbReference type="eggNOG" id="ENOG50333IP">
    <property type="taxonomic scope" value="Bacteria"/>
</dbReference>
<name>H1YE15_9SPHI</name>
<dbReference type="AlphaFoldDB" id="H1YE15"/>
<dbReference type="EMBL" id="CM001403">
    <property type="protein sequence ID" value="EHQ25193.1"/>
    <property type="molecule type" value="Genomic_DNA"/>
</dbReference>
<organism evidence="1 2">
    <name type="scientific">Mucilaginibacter paludis DSM 18603</name>
    <dbReference type="NCBI Taxonomy" id="714943"/>
    <lineage>
        <taxon>Bacteria</taxon>
        <taxon>Pseudomonadati</taxon>
        <taxon>Bacteroidota</taxon>
        <taxon>Sphingobacteriia</taxon>
        <taxon>Sphingobacteriales</taxon>
        <taxon>Sphingobacteriaceae</taxon>
        <taxon>Mucilaginibacter</taxon>
    </lineage>
</organism>
<dbReference type="OrthoDB" id="186680at2"/>
<accession>H1YE15</accession>
<dbReference type="Pfam" id="PF19714">
    <property type="entry name" value="DUF6209"/>
    <property type="match status" value="1"/>
</dbReference>
<dbReference type="STRING" id="714943.Mucpa_1019"/>
<keyword evidence="2" id="KW-1185">Reference proteome</keyword>
<evidence type="ECO:0000313" key="2">
    <source>
        <dbReference type="Proteomes" id="UP000002774"/>
    </source>
</evidence>
<sequence>MSHLIFTLDFHEIVRGKLKKGQQCTINYDPLRLATSKEGFVHGSPDFEFTAYVLFKPTGQQTVKLSSDTGIVPDAVPQRNGQGAMLTGNFEIPENAEEIITWISMKDNHGEYFYDSDFGKNFHFRLETEDIKAIEPSVTNHETSGLANFSVKVTTSATVDQVMIRYRVSNGSSPLTEIPVGLVSIPRQDGLTDWSTPDIDVPYGAVTIFDLIYFVDGERYIVENNGNYFITEAV</sequence>
<evidence type="ECO:0000313" key="1">
    <source>
        <dbReference type="EMBL" id="EHQ25193.1"/>
    </source>
</evidence>
<gene>
    <name evidence="1" type="ORF">Mucpa_1019</name>
</gene>